<name>A0AAU8EWS9_9MICC</name>
<evidence type="ECO:0000256" key="1">
    <source>
        <dbReference type="SAM" id="Phobius"/>
    </source>
</evidence>
<evidence type="ECO:0000313" key="2">
    <source>
        <dbReference type="EMBL" id="XCH13875.1"/>
    </source>
</evidence>
<dbReference type="RefSeq" id="WP_353713579.1">
    <property type="nucleotide sequence ID" value="NZ_CP159280.1"/>
</dbReference>
<feature type="transmembrane region" description="Helical" evidence="1">
    <location>
        <begin position="66"/>
        <end position="84"/>
    </location>
</feature>
<dbReference type="InterPro" id="IPR051082">
    <property type="entry name" value="Pentapeptide-BTB/POZ_domain"/>
</dbReference>
<dbReference type="PANTHER" id="PTHR14136:SF17">
    <property type="entry name" value="BTB_POZ DOMAIN-CONTAINING PROTEIN KCTD9"/>
    <property type="match status" value="1"/>
</dbReference>
<accession>A0AAU8EWS9</accession>
<feature type="transmembrane region" description="Helical" evidence="1">
    <location>
        <begin position="26"/>
        <end position="46"/>
    </location>
</feature>
<sequence>MTRKAREQEGGKVGNIKGSWISERPLLFVSLLAVVIGTVYVGGFAGCRTPALSEVTLCKNSLTQPWATLIAGTLVLLGAILTYLSTEKTRGLTRQELNHTQDEAERVHQRQMESALNDRFVTAVEQLGNKEQDPVKLGGVYSLMALAEDWVAFGEQSNLRERARKQAQVCVDVLCSYVKSNTHVRANPNRAGIVAGAKLKSVSRPESDLRAVIFRVLMSTRQHVRPRTIPHPLSWTRLNFDGADMTDVNMSSVQGENISLIGANLSRADLSHSMWFFGNFQRTQLRRTNMSQTDLSGACMEWADFEGVDLMHAKVEGAHFHHAHLRGADFSKAVGLTHEQIEEAHCWDDTTSWPEGFRPSWAIKRPEDECR</sequence>
<organism evidence="2">
    <name type="scientific">Arthrobacter sp. K5</name>
    <dbReference type="NCBI Taxonomy" id="2839623"/>
    <lineage>
        <taxon>Bacteria</taxon>
        <taxon>Bacillati</taxon>
        <taxon>Actinomycetota</taxon>
        <taxon>Actinomycetes</taxon>
        <taxon>Micrococcales</taxon>
        <taxon>Micrococcaceae</taxon>
        <taxon>Arthrobacter</taxon>
    </lineage>
</organism>
<protein>
    <submittedName>
        <fullName evidence="2">Pentapeptide repeat-containing protein</fullName>
    </submittedName>
</protein>
<keyword evidence="2" id="KW-0614">Plasmid</keyword>
<proteinExistence type="predicted"/>
<dbReference type="Pfam" id="PF00805">
    <property type="entry name" value="Pentapeptide"/>
    <property type="match status" value="2"/>
</dbReference>
<keyword evidence="1" id="KW-1133">Transmembrane helix</keyword>
<gene>
    <name evidence="2" type="ORF">ABRP34_22415</name>
</gene>
<keyword evidence="1" id="KW-0812">Transmembrane</keyword>
<dbReference type="EMBL" id="CP159280">
    <property type="protein sequence ID" value="XCH13875.1"/>
    <property type="molecule type" value="Genomic_DNA"/>
</dbReference>
<dbReference type="Gene3D" id="2.160.20.80">
    <property type="entry name" value="E3 ubiquitin-protein ligase SopA"/>
    <property type="match status" value="1"/>
</dbReference>
<geneLocation type="plasmid" evidence="2">
    <name>unnamed</name>
</geneLocation>
<reference evidence="2" key="1">
    <citation type="submission" date="2024-06" db="EMBL/GenBank/DDBJ databases">
        <title>Biodegradation of dimethachlon by Arthrobacter sp. K5: mechanistic insights and ecological implications.</title>
        <authorList>
            <person name="Hu S."/>
            <person name="Lu P."/>
        </authorList>
    </citation>
    <scope>NUCLEOTIDE SEQUENCE</scope>
    <source>
        <strain evidence="2">K5</strain>
        <plasmid evidence="2">unnamed</plasmid>
    </source>
</reference>
<dbReference type="AlphaFoldDB" id="A0AAU8EWS9"/>
<dbReference type="PANTHER" id="PTHR14136">
    <property type="entry name" value="BTB_POZ DOMAIN-CONTAINING PROTEIN KCTD9"/>
    <property type="match status" value="1"/>
</dbReference>
<dbReference type="InterPro" id="IPR001646">
    <property type="entry name" value="5peptide_repeat"/>
</dbReference>
<keyword evidence="1" id="KW-0472">Membrane</keyword>
<dbReference type="SUPFAM" id="SSF141571">
    <property type="entry name" value="Pentapeptide repeat-like"/>
    <property type="match status" value="1"/>
</dbReference>